<reference evidence="2" key="1">
    <citation type="journal article" date="2023" name="Mol. Phylogenet. Evol.">
        <title>Genome-scale phylogeny and comparative genomics of the fungal order Sordariales.</title>
        <authorList>
            <person name="Hensen N."/>
            <person name="Bonometti L."/>
            <person name="Westerberg I."/>
            <person name="Brannstrom I.O."/>
            <person name="Guillou S."/>
            <person name="Cros-Aarteil S."/>
            <person name="Calhoun S."/>
            <person name="Haridas S."/>
            <person name="Kuo A."/>
            <person name="Mondo S."/>
            <person name="Pangilinan J."/>
            <person name="Riley R."/>
            <person name="LaButti K."/>
            <person name="Andreopoulos B."/>
            <person name="Lipzen A."/>
            <person name="Chen C."/>
            <person name="Yan M."/>
            <person name="Daum C."/>
            <person name="Ng V."/>
            <person name="Clum A."/>
            <person name="Steindorff A."/>
            <person name="Ohm R.A."/>
            <person name="Martin F."/>
            <person name="Silar P."/>
            <person name="Natvig D.O."/>
            <person name="Lalanne C."/>
            <person name="Gautier V."/>
            <person name="Ament-Velasquez S.L."/>
            <person name="Kruys A."/>
            <person name="Hutchinson M.I."/>
            <person name="Powell A.J."/>
            <person name="Barry K."/>
            <person name="Miller A.N."/>
            <person name="Grigoriev I.V."/>
            <person name="Debuchy R."/>
            <person name="Gladieux P."/>
            <person name="Hiltunen Thoren M."/>
            <person name="Johannesson H."/>
        </authorList>
    </citation>
    <scope>NUCLEOTIDE SEQUENCE</scope>
    <source>
        <strain evidence="2">PSN324</strain>
    </source>
</reference>
<name>A0AAV9H8Y7_9PEZI</name>
<feature type="region of interest" description="Disordered" evidence="1">
    <location>
        <begin position="299"/>
        <end position="406"/>
    </location>
</feature>
<comment type="caution">
    <text evidence="2">The sequence shown here is derived from an EMBL/GenBank/DDBJ whole genome shotgun (WGS) entry which is preliminary data.</text>
</comment>
<feature type="region of interest" description="Disordered" evidence="1">
    <location>
        <begin position="147"/>
        <end position="221"/>
    </location>
</feature>
<dbReference type="EMBL" id="MU865142">
    <property type="protein sequence ID" value="KAK4457015.1"/>
    <property type="molecule type" value="Genomic_DNA"/>
</dbReference>
<sequence length="406" mass="43242">MAEKRPDGGHTASPDDDHPPVDDGLASQTHRVDIRDYLIGDYELASWSDFGISLPPPRTAALNGSLNPPNGIAPDQPPTAGGDLNLPDGLAHHQTATTGRNLASLNDFGPDHEELDWSHFGISLAPPRTAALSGSLSLPTGFNPAYDFPDRSDSQSALASPSLPGRGHVFEAGPAQPQDYGDLAPLLGRRFFSPQSSENGLTCTPSPPPRNSRAETPVQGPTRFVFGTDRPHVEAPDGLADHSQEPSINRAPWENAIMRSAPLMPYAANDHIHGGIMEEYPGTASQKQGALDVVVGEDAEEQGGDAAHRGLPGDASDDEAEVGSQNSMVLETGQAAQAVPNISPSQPANPKTGPNEPVRNDKSQRITRGPGCTEFQSGSFRKRKRDGDDEDDPQREFKRAHFSPSH</sequence>
<accession>A0AAV9H8Y7</accession>
<feature type="region of interest" description="Disordered" evidence="1">
    <location>
        <begin position="1"/>
        <end position="28"/>
    </location>
</feature>
<organism evidence="2 3">
    <name type="scientific">Cladorrhinum samala</name>
    <dbReference type="NCBI Taxonomy" id="585594"/>
    <lineage>
        <taxon>Eukaryota</taxon>
        <taxon>Fungi</taxon>
        <taxon>Dikarya</taxon>
        <taxon>Ascomycota</taxon>
        <taxon>Pezizomycotina</taxon>
        <taxon>Sordariomycetes</taxon>
        <taxon>Sordariomycetidae</taxon>
        <taxon>Sordariales</taxon>
        <taxon>Podosporaceae</taxon>
        <taxon>Cladorrhinum</taxon>
    </lineage>
</organism>
<feature type="compositionally biased region" description="Polar residues" evidence="1">
    <location>
        <begin position="193"/>
        <end position="204"/>
    </location>
</feature>
<protein>
    <submittedName>
        <fullName evidence="2">Uncharacterized protein</fullName>
    </submittedName>
</protein>
<feature type="region of interest" description="Disordered" evidence="1">
    <location>
        <begin position="61"/>
        <end position="82"/>
    </location>
</feature>
<dbReference type="Proteomes" id="UP001321749">
    <property type="component" value="Unassembled WGS sequence"/>
</dbReference>
<dbReference type="AlphaFoldDB" id="A0AAV9H8Y7"/>
<feature type="compositionally biased region" description="Basic and acidic residues" evidence="1">
    <location>
        <begin position="1"/>
        <end position="21"/>
    </location>
</feature>
<feature type="compositionally biased region" description="Polar residues" evidence="1">
    <location>
        <begin position="340"/>
        <end position="349"/>
    </location>
</feature>
<gene>
    <name evidence="2" type="ORF">QBC42DRAFT_320274</name>
</gene>
<keyword evidence="3" id="KW-1185">Reference proteome</keyword>
<evidence type="ECO:0000256" key="1">
    <source>
        <dbReference type="SAM" id="MobiDB-lite"/>
    </source>
</evidence>
<evidence type="ECO:0000313" key="3">
    <source>
        <dbReference type="Proteomes" id="UP001321749"/>
    </source>
</evidence>
<proteinExistence type="predicted"/>
<evidence type="ECO:0000313" key="2">
    <source>
        <dbReference type="EMBL" id="KAK4457015.1"/>
    </source>
</evidence>
<reference evidence="2" key="2">
    <citation type="submission" date="2023-06" db="EMBL/GenBank/DDBJ databases">
        <authorList>
            <consortium name="Lawrence Berkeley National Laboratory"/>
            <person name="Mondo S.J."/>
            <person name="Hensen N."/>
            <person name="Bonometti L."/>
            <person name="Westerberg I."/>
            <person name="Brannstrom I.O."/>
            <person name="Guillou S."/>
            <person name="Cros-Aarteil S."/>
            <person name="Calhoun S."/>
            <person name="Haridas S."/>
            <person name="Kuo A."/>
            <person name="Pangilinan J."/>
            <person name="Riley R."/>
            <person name="Labutti K."/>
            <person name="Andreopoulos B."/>
            <person name="Lipzen A."/>
            <person name="Chen C."/>
            <person name="Yanf M."/>
            <person name="Daum C."/>
            <person name="Ng V."/>
            <person name="Clum A."/>
            <person name="Steindorff A."/>
            <person name="Ohm R."/>
            <person name="Martin F."/>
            <person name="Silar P."/>
            <person name="Natvig D."/>
            <person name="Lalanne C."/>
            <person name="Gautier V."/>
            <person name="Ament-Velasquez S.L."/>
            <person name="Kruys A."/>
            <person name="Hutchinson M.I."/>
            <person name="Powell A.J."/>
            <person name="Barry K."/>
            <person name="Miller A.N."/>
            <person name="Grigoriev I.V."/>
            <person name="Debuchy R."/>
            <person name="Gladieux P."/>
            <person name="Thoren M.H."/>
            <person name="Johannesson H."/>
        </authorList>
    </citation>
    <scope>NUCLEOTIDE SEQUENCE</scope>
    <source>
        <strain evidence="2">PSN324</strain>
    </source>
</reference>